<proteinExistence type="predicted"/>
<dbReference type="Proteomes" id="UP000036403">
    <property type="component" value="Unassembled WGS sequence"/>
</dbReference>
<feature type="region of interest" description="Disordered" evidence="6">
    <location>
        <begin position="141"/>
        <end position="171"/>
    </location>
</feature>
<keyword evidence="3" id="KW-0805">Transcription regulation</keyword>
<evidence type="ECO:0000259" key="7">
    <source>
        <dbReference type="Pfam" id="PF13873"/>
    </source>
</evidence>
<evidence type="ECO:0000256" key="4">
    <source>
        <dbReference type="ARBA" id="ARBA00023163"/>
    </source>
</evidence>
<gene>
    <name evidence="8" type="ORF">RF55_9872</name>
</gene>
<evidence type="ECO:0000256" key="2">
    <source>
        <dbReference type="ARBA" id="ARBA00016807"/>
    </source>
</evidence>
<name>A0A0J7KJG7_LASNI</name>
<sequence length="218" mass="24963">MTNFTQAEKVVLIDIIEKEKNILENKKTDGVTIKQKEACWAKVATEFNSRSLGASRDVNCLKNFACHDEQQENVNVDYNDNEYNNDNEAYVIETLNDVEQPTETSTTWCSWNPAMLRQKKSPELTRQRSEEEFTYKDVEAALTNSSHSASTSKTPSSKSRSNLRQKGTLASTNWTRLSANNRNKKFIDLAESKLELVKMMKEDMRIKSKIKVQILEAP</sequence>
<dbReference type="EMBL" id="LBMM01006710">
    <property type="protein sequence ID" value="KMQ90384.1"/>
    <property type="molecule type" value="Genomic_DNA"/>
</dbReference>
<evidence type="ECO:0000256" key="1">
    <source>
        <dbReference type="ARBA" id="ARBA00011764"/>
    </source>
</evidence>
<dbReference type="PaxDb" id="67767-A0A0J7KJG7"/>
<evidence type="ECO:0000313" key="8">
    <source>
        <dbReference type="EMBL" id="KMQ90384.1"/>
    </source>
</evidence>
<dbReference type="Pfam" id="PF13873">
    <property type="entry name" value="Myb_DNA-bind_5"/>
    <property type="match status" value="1"/>
</dbReference>
<organism evidence="8 9">
    <name type="scientific">Lasius niger</name>
    <name type="common">Black garden ant</name>
    <dbReference type="NCBI Taxonomy" id="67767"/>
    <lineage>
        <taxon>Eukaryota</taxon>
        <taxon>Metazoa</taxon>
        <taxon>Ecdysozoa</taxon>
        <taxon>Arthropoda</taxon>
        <taxon>Hexapoda</taxon>
        <taxon>Insecta</taxon>
        <taxon>Pterygota</taxon>
        <taxon>Neoptera</taxon>
        <taxon>Endopterygota</taxon>
        <taxon>Hymenoptera</taxon>
        <taxon>Apocrita</taxon>
        <taxon>Aculeata</taxon>
        <taxon>Formicoidea</taxon>
        <taxon>Formicidae</taxon>
        <taxon>Formicinae</taxon>
        <taxon>Lasius</taxon>
        <taxon>Lasius</taxon>
    </lineage>
</organism>
<protein>
    <recommendedName>
        <fullName evidence="2">Regulatory protein zeste</fullName>
    </recommendedName>
</protein>
<feature type="domain" description="Myb/SANT-like DNA-binding" evidence="7">
    <location>
        <begin position="2"/>
        <end position="62"/>
    </location>
</feature>
<evidence type="ECO:0000256" key="3">
    <source>
        <dbReference type="ARBA" id="ARBA00023015"/>
    </source>
</evidence>
<evidence type="ECO:0000313" key="9">
    <source>
        <dbReference type="Proteomes" id="UP000036403"/>
    </source>
</evidence>
<keyword evidence="9" id="KW-1185">Reference proteome</keyword>
<evidence type="ECO:0000256" key="6">
    <source>
        <dbReference type="SAM" id="MobiDB-lite"/>
    </source>
</evidence>
<comment type="caution">
    <text evidence="8">The sequence shown here is derived from an EMBL/GenBank/DDBJ whole genome shotgun (WGS) entry which is preliminary data.</text>
</comment>
<dbReference type="InterPro" id="IPR028002">
    <property type="entry name" value="Myb_DNA-bind_5"/>
</dbReference>
<dbReference type="AlphaFoldDB" id="A0A0J7KJG7"/>
<evidence type="ECO:0000256" key="5">
    <source>
        <dbReference type="ARBA" id="ARBA00025466"/>
    </source>
</evidence>
<comment type="subunit">
    <text evidence="1">Self-associates forming complexes of several hundred monomers.</text>
</comment>
<keyword evidence="4" id="KW-0804">Transcription</keyword>
<reference evidence="8 9" key="1">
    <citation type="submission" date="2015-04" db="EMBL/GenBank/DDBJ databases">
        <title>Lasius niger genome sequencing.</title>
        <authorList>
            <person name="Konorov E.A."/>
            <person name="Nikitin M.A."/>
            <person name="Kirill M.V."/>
            <person name="Chang P."/>
        </authorList>
    </citation>
    <scope>NUCLEOTIDE SEQUENCE [LARGE SCALE GENOMIC DNA]</scope>
    <source>
        <tissue evidence="8">Whole</tissue>
    </source>
</reference>
<feature type="compositionally biased region" description="Low complexity" evidence="6">
    <location>
        <begin position="145"/>
        <end position="160"/>
    </location>
</feature>
<feature type="compositionally biased region" description="Polar residues" evidence="6">
    <location>
        <begin position="162"/>
        <end position="171"/>
    </location>
</feature>
<accession>A0A0J7KJG7</accession>
<comment type="function">
    <text evidence="5">Involved in transvection phenomena (= synapsis-dependent gene expression), where the synaptic pairing of chromosomes carrying genes with which zeste interacts influences the expression of these genes. Zeste binds to DNA and stimulates transcription from a nearby promoter.</text>
</comment>